<dbReference type="EMBL" id="JXTB01000041">
    <property type="protein sequence ID" value="PON71928.1"/>
    <property type="molecule type" value="Genomic_DNA"/>
</dbReference>
<comment type="caution">
    <text evidence="1">The sequence shown here is derived from an EMBL/GenBank/DDBJ whole genome shotgun (WGS) entry which is preliminary data.</text>
</comment>
<gene>
    <name evidence="1" type="ORF">PanWU01x14_067700</name>
</gene>
<dbReference type="Proteomes" id="UP000237105">
    <property type="component" value="Unassembled WGS sequence"/>
</dbReference>
<dbReference type="OrthoDB" id="10322038at2759"/>
<protein>
    <submittedName>
        <fullName evidence="1">Uncharacterized protein</fullName>
    </submittedName>
</protein>
<organism evidence="1 2">
    <name type="scientific">Parasponia andersonii</name>
    <name type="common">Sponia andersonii</name>
    <dbReference type="NCBI Taxonomy" id="3476"/>
    <lineage>
        <taxon>Eukaryota</taxon>
        <taxon>Viridiplantae</taxon>
        <taxon>Streptophyta</taxon>
        <taxon>Embryophyta</taxon>
        <taxon>Tracheophyta</taxon>
        <taxon>Spermatophyta</taxon>
        <taxon>Magnoliopsida</taxon>
        <taxon>eudicotyledons</taxon>
        <taxon>Gunneridae</taxon>
        <taxon>Pentapetalae</taxon>
        <taxon>rosids</taxon>
        <taxon>fabids</taxon>
        <taxon>Rosales</taxon>
        <taxon>Cannabaceae</taxon>
        <taxon>Parasponia</taxon>
    </lineage>
</organism>
<accession>A0A2P5DF64</accession>
<reference evidence="2" key="1">
    <citation type="submission" date="2016-06" db="EMBL/GenBank/DDBJ databases">
        <title>Parallel loss of symbiosis genes in relatives of nitrogen-fixing non-legume Parasponia.</title>
        <authorList>
            <person name="Van Velzen R."/>
            <person name="Holmer R."/>
            <person name="Bu F."/>
            <person name="Rutten L."/>
            <person name="Van Zeijl A."/>
            <person name="Liu W."/>
            <person name="Santuari L."/>
            <person name="Cao Q."/>
            <person name="Sharma T."/>
            <person name="Shen D."/>
            <person name="Roswanjaya Y."/>
            <person name="Wardhani T."/>
            <person name="Kalhor M.S."/>
            <person name="Jansen J."/>
            <person name="Van den Hoogen J."/>
            <person name="Gungor B."/>
            <person name="Hartog M."/>
            <person name="Hontelez J."/>
            <person name="Verver J."/>
            <person name="Yang W.-C."/>
            <person name="Schijlen E."/>
            <person name="Repin R."/>
            <person name="Schilthuizen M."/>
            <person name="Schranz E."/>
            <person name="Heidstra R."/>
            <person name="Miyata K."/>
            <person name="Fedorova E."/>
            <person name="Kohlen W."/>
            <person name="Bisseling T."/>
            <person name="Smit S."/>
            <person name="Geurts R."/>
        </authorList>
    </citation>
    <scope>NUCLEOTIDE SEQUENCE [LARGE SCALE GENOMIC DNA]</scope>
    <source>
        <strain evidence="2">cv. WU1-14</strain>
    </source>
</reference>
<sequence>MSFHVKLRHIQPSHFYGHYCLYIKTSACTYICEGIRSIYNIQRGRERNLVNQSTRSGHKFNIITVQDQLILNLFRPEDSDTLKHIHLSYLIHRKITN</sequence>
<keyword evidence="2" id="KW-1185">Reference proteome</keyword>
<evidence type="ECO:0000313" key="2">
    <source>
        <dbReference type="Proteomes" id="UP000237105"/>
    </source>
</evidence>
<evidence type="ECO:0000313" key="1">
    <source>
        <dbReference type="EMBL" id="PON71928.1"/>
    </source>
</evidence>
<dbReference type="AlphaFoldDB" id="A0A2P5DF64"/>
<proteinExistence type="predicted"/>
<name>A0A2P5DF64_PARAD</name>